<organism evidence="3 4">
    <name type="scientific">Arthrobacter methylotrophus</name>
    <dbReference type="NCBI Taxonomy" id="121291"/>
    <lineage>
        <taxon>Bacteria</taxon>
        <taxon>Bacillati</taxon>
        <taxon>Actinomycetota</taxon>
        <taxon>Actinomycetes</taxon>
        <taxon>Micrococcales</taxon>
        <taxon>Micrococcaceae</taxon>
        <taxon>Arthrobacter</taxon>
    </lineage>
</organism>
<sequence length="217" mass="21503">MTSKIATTTFAVAALMVMGTVGASASTTAPTVNAANTIAPGATGDVGATIMNVWGTDETGTLTLTLTAPSNSTFTDTDVWGSDINQGVQSNGSSRVFTNCTLSNGNKTKVCSGKITIPAAGNSKESGVKFTTSVAVDPTAPGNTTFTDGSFDMTNSAELSSGTSSISGGKTNMQYKTPPVAAVPAVDPMVGLGAGVVIAGAGAAVALNRRRRAVAGI</sequence>
<feature type="signal peptide" evidence="2">
    <location>
        <begin position="1"/>
        <end position="34"/>
    </location>
</feature>
<keyword evidence="1" id="KW-1133">Transmembrane helix</keyword>
<feature type="chain" id="PRO_5045376172" evidence="2">
    <location>
        <begin position="35"/>
        <end position="217"/>
    </location>
</feature>
<protein>
    <submittedName>
        <fullName evidence="3">Uncharacterized protein</fullName>
    </submittedName>
</protein>
<keyword evidence="1" id="KW-0812">Transmembrane</keyword>
<reference evidence="3 4" key="1">
    <citation type="submission" date="2024-09" db="EMBL/GenBank/DDBJ databases">
        <authorList>
            <person name="Sun Q."/>
            <person name="Mori K."/>
        </authorList>
    </citation>
    <scope>NUCLEOTIDE SEQUENCE [LARGE SCALE GENOMIC DNA]</scope>
    <source>
        <strain evidence="3 4">JCM 13519</strain>
    </source>
</reference>
<accession>A0ABV5UMH6</accession>
<dbReference type="RefSeq" id="WP_376953840.1">
    <property type="nucleotide sequence ID" value="NZ_JBHMBH010000014.1"/>
</dbReference>
<name>A0ABV5UMH6_9MICC</name>
<keyword evidence="1" id="KW-0472">Membrane</keyword>
<comment type="caution">
    <text evidence="3">The sequence shown here is derived from an EMBL/GenBank/DDBJ whole genome shotgun (WGS) entry which is preliminary data.</text>
</comment>
<evidence type="ECO:0000313" key="4">
    <source>
        <dbReference type="Proteomes" id="UP001589536"/>
    </source>
</evidence>
<keyword evidence="4" id="KW-1185">Reference proteome</keyword>
<dbReference type="EMBL" id="JBHMBH010000014">
    <property type="protein sequence ID" value="MFB9713730.1"/>
    <property type="molecule type" value="Genomic_DNA"/>
</dbReference>
<feature type="transmembrane region" description="Helical" evidence="1">
    <location>
        <begin position="189"/>
        <end position="207"/>
    </location>
</feature>
<evidence type="ECO:0000313" key="3">
    <source>
        <dbReference type="EMBL" id="MFB9713730.1"/>
    </source>
</evidence>
<evidence type="ECO:0000256" key="1">
    <source>
        <dbReference type="SAM" id="Phobius"/>
    </source>
</evidence>
<gene>
    <name evidence="3" type="ORF">ACFFPI_06135</name>
</gene>
<proteinExistence type="predicted"/>
<dbReference type="Proteomes" id="UP001589536">
    <property type="component" value="Unassembled WGS sequence"/>
</dbReference>
<evidence type="ECO:0000256" key="2">
    <source>
        <dbReference type="SAM" id="SignalP"/>
    </source>
</evidence>
<keyword evidence="2" id="KW-0732">Signal</keyword>